<evidence type="ECO:0000256" key="3">
    <source>
        <dbReference type="ARBA" id="ARBA00022452"/>
    </source>
</evidence>
<keyword evidence="14" id="KW-1185">Reference proteome</keyword>
<evidence type="ECO:0000256" key="5">
    <source>
        <dbReference type="ARBA" id="ARBA00023077"/>
    </source>
</evidence>
<comment type="subcellular location">
    <subcellularLocation>
        <location evidence="1 8">Cell outer membrane</location>
        <topology evidence="1 8">Multi-pass membrane protein</topology>
    </subcellularLocation>
</comment>
<evidence type="ECO:0000256" key="8">
    <source>
        <dbReference type="PROSITE-ProRule" id="PRU01360"/>
    </source>
</evidence>
<dbReference type="InterPro" id="IPR037066">
    <property type="entry name" value="Plug_dom_sf"/>
</dbReference>
<dbReference type="SUPFAM" id="SSF56935">
    <property type="entry name" value="Porins"/>
    <property type="match status" value="1"/>
</dbReference>
<evidence type="ECO:0000259" key="12">
    <source>
        <dbReference type="Pfam" id="PF07715"/>
    </source>
</evidence>
<dbReference type="InterPro" id="IPR012910">
    <property type="entry name" value="Plug_dom"/>
</dbReference>
<evidence type="ECO:0000259" key="11">
    <source>
        <dbReference type="Pfam" id="PF00593"/>
    </source>
</evidence>
<evidence type="ECO:0000256" key="10">
    <source>
        <dbReference type="SAM" id="SignalP"/>
    </source>
</evidence>
<dbReference type="NCBIfam" id="TIGR04057">
    <property type="entry name" value="SusC_RagA_signa"/>
    <property type="match status" value="1"/>
</dbReference>
<dbReference type="Gene3D" id="2.40.170.20">
    <property type="entry name" value="TonB-dependent receptor, beta-barrel domain"/>
    <property type="match status" value="1"/>
</dbReference>
<dbReference type="Pfam" id="PF07715">
    <property type="entry name" value="Plug"/>
    <property type="match status" value="1"/>
</dbReference>
<evidence type="ECO:0000256" key="7">
    <source>
        <dbReference type="ARBA" id="ARBA00023237"/>
    </source>
</evidence>
<feature type="domain" description="TonB-dependent receptor plug" evidence="12">
    <location>
        <begin position="134"/>
        <end position="242"/>
    </location>
</feature>
<dbReference type="Gene3D" id="2.60.40.1120">
    <property type="entry name" value="Carboxypeptidase-like, regulatory domain"/>
    <property type="match status" value="1"/>
</dbReference>
<dbReference type="Gene3D" id="2.170.130.10">
    <property type="entry name" value="TonB-dependent receptor, plug domain"/>
    <property type="match status" value="1"/>
</dbReference>
<dbReference type="NCBIfam" id="TIGR04056">
    <property type="entry name" value="OMP_RagA_SusC"/>
    <property type="match status" value="1"/>
</dbReference>
<accession>A0ABW3RGU0</accession>
<dbReference type="SUPFAM" id="SSF49464">
    <property type="entry name" value="Carboxypeptidase regulatory domain-like"/>
    <property type="match status" value="1"/>
</dbReference>
<evidence type="ECO:0000256" key="2">
    <source>
        <dbReference type="ARBA" id="ARBA00022448"/>
    </source>
</evidence>
<dbReference type="InterPro" id="IPR000531">
    <property type="entry name" value="Beta-barrel_TonB"/>
</dbReference>
<dbReference type="InterPro" id="IPR036942">
    <property type="entry name" value="Beta-barrel_TonB_sf"/>
</dbReference>
<evidence type="ECO:0000256" key="4">
    <source>
        <dbReference type="ARBA" id="ARBA00022692"/>
    </source>
</evidence>
<evidence type="ECO:0000313" key="13">
    <source>
        <dbReference type="EMBL" id="MFD1164340.1"/>
    </source>
</evidence>
<comment type="caution">
    <text evidence="13">The sequence shown here is derived from an EMBL/GenBank/DDBJ whole genome shotgun (WGS) entry which is preliminary data.</text>
</comment>
<name>A0ABW3RGU0_9SPHI</name>
<evidence type="ECO:0000313" key="14">
    <source>
        <dbReference type="Proteomes" id="UP001597205"/>
    </source>
</evidence>
<dbReference type="RefSeq" id="WP_380894536.1">
    <property type="nucleotide sequence ID" value="NZ_JBHTKY010000001.1"/>
</dbReference>
<evidence type="ECO:0000256" key="6">
    <source>
        <dbReference type="ARBA" id="ARBA00023136"/>
    </source>
</evidence>
<proteinExistence type="inferred from homology"/>
<comment type="similarity">
    <text evidence="8 9">Belongs to the TonB-dependent receptor family.</text>
</comment>
<gene>
    <name evidence="13" type="ORF">ACFQ2C_01835</name>
</gene>
<reference evidence="14" key="1">
    <citation type="journal article" date="2019" name="Int. J. Syst. Evol. Microbiol.">
        <title>The Global Catalogue of Microorganisms (GCM) 10K type strain sequencing project: providing services to taxonomists for standard genome sequencing and annotation.</title>
        <authorList>
            <consortium name="The Broad Institute Genomics Platform"/>
            <consortium name="The Broad Institute Genome Sequencing Center for Infectious Disease"/>
            <person name="Wu L."/>
            <person name="Ma J."/>
        </authorList>
    </citation>
    <scope>NUCLEOTIDE SEQUENCE [LARGE SCALE GENOMIC DNA]</scope>
    <source>
        <strain evidence="14">CCUG 52468</strain>
    </source>
</reference>
<sequence length="1101" mass="121907">MRRLLLFSIALGLTMPTYASFNANKGVVALGNHAGWTKASSVLQNTVTGTVSGPDGPIKGATVSVVGSSVTTVTDDNGKYTITADVGSKLRVSFVGFQTKEVSVTGNTVNVALESGEDIIDEVVVVGYGTQKRSNVTGAVSSVDVEKTFKTRPITDVGKALQGSVPGLTITTPSGDLGTNPTIRLRGVTGSLNAGSASPLILVDNVEVPNLQMVNPEDIASVSVLKDAASTSVYGTRAAWGVILITTKTGRKDSPNQLSYSNNFAWQRPTEVLDIADAADGAEVALKALQRTNPNTDVFGAVGVYYDQLAIDKMREWESQYGGQDLGPEMVEGRDWEVRGGRLFFYRPWDAPGMYMKDYAPQQTHNINMNGGSSTISYNLGLGYINQGGVLKVNPDKFTRYNVNGAVDAKINKWISARSKFMYSNTLKTAPYSFGGGTYDPWFYLYRWQKVFPYGTIDGNPMRNSITEVEQAKMNEFKMGMTRINLGATVNIIEGLTFDADYTYTNWGARDHIVGGSVKGVDFWAGGGEMPYRTFTSASHDRVNYTSYYQDRQVFNGFFNYNKAFGDHDLKFTVGMNMEMYEGGDHYSQKTLLMDPDKGELALATGVQTAGSTLGNWATLGYIGRVNYAYKNKYLLQVSGRQDGSSRFPSSNRWAFFPAVSAGWVVTEENFMQDLKPYLSFLKFRGSYGMIGNQNVGANAFISTMPSSSSGWLVGDAFLYTVATPNVVSPILTWEKVTDLDIGADAGFFNDQLNVTFDWFKRTTSDMLSSGATLPSSFGATPPRVNYGAMETKGWETEVKFRHAFDNGLFFSIGGQLSDFTERITKFNNATRLISSNYEGRVIGEIWGYETDRFFTNDDFQQDASGQLLKDDAGKWILNEGIADQTEFESGWFFYGPGDIKYKDLNGDGKISTGDGSVENPGDRKIIGNSNPRWQYGFRLDMEYKGFDLGVFFQGVGRREQWASGTVFIPGFRPGEAWYQHQLDYWTEENPNAFYPRPTDQGQSNSIRNFMPQTKYLMDMSYLRLKNLTFGYSLPKHIVEKAKLSRLRVFFSGENLFEKKNTNIPIDPETDYTSWGLNDGNSFGRVYPFKRSYSFGVQVGL</sequence>
<keyword evidence="7 8" id="KW-0998">Cell outer membrane</keyword>
<dbReference type="PROSITE" id="PS52016">
    <property type="entry name" value="TONB_DEPENDENT_REC_3"/>
    <property type="match status" value="1"/>
</dbReference>
<keyword evidence="5 9" id="KW-0798">TonB box</keyword>
<protein>
    <submittedName>
        <fullName evidence="13">SusC/RagA family TonB-linked outer membrane protein</fullName>
    </submittedName>
</protein>
<keyword evidence="3 8" id="KW-1134">Transmembrane beta strand</keyword>
<keyword evidence="4 8" id="KW-0812">Transmembrane</keyword>
<dbReference type="Pfam" id="PF13715">
    <property type="entry name" value="CarbopepD_reg_2"/>
    <property type="match status" value="1"/>
</dbReference>
<dbReference type="InterPro" id="IPR023996">
    <property type="entry name" value="TonB-dep_OMP_SusC/RagA"/>
</dbReference>
<keyword evidence="10" id="KW-0732">Signal</keyword>
<keyword evidence="2 8" id="KW-0813">Transport</keyword>
<keyword evidence="6 8" id="KW-0472">Membrane</keyword>
<dbReference type="Proteomes" id="UP001597205">
    <property type="component" value="Unassembled WGS sequence"/>
</dbReference>
<evidence type="ECO:0000256" key="9">
    <source>
        <dbReference type="RuleBase" id="RU003357"/>
    </source>
</evidence>
<dbReference type="EMBL" id="JBHTKY010000001">
    <property type="protein sequence ID" value="MFD1164340.1"/>
    <property type="molecule type" value="Genomic_DNA"/>
</dbReference>
<feature type="chain" id="PRO_5046636455" evidence="10">
    <location>
        <begin position="20"/>
        <end position="1101"/>
    </location>
</feature>
<dbReference type="InterPro" id="IPR008969">
    <property type="entry name" value="CarboxyPept-like_regulatory"/>
</dbReference>
<dbReference type="InterPro" id="IPR039426">
    <property type="entry name" value="TonB-dep_rcpt-like"/>
</dbReference>
<feature type="signal peptide" evidence="10">
    <location>
        <begin position="1"/>
        <end position="19"/>
    </location>
</feature>
<evidence type="ECO:0000256" key="1">
    <source>
        <dbReference type="ARBA" id="ARBA00004571"/>
    </source>
</evidence>
<feature type="domain" description="TonB-dependent receptor-like beta-barrel" evidence="11">
    <location>
        <begin position="459"/>
        <end position="944"/>
    </location>
</feature>
<dbReference type="Pfam" id="PF00593">
    <property type="entry name" value="TonB_dep_Rec_b-barrel"/>
    <property type="match status" value="1"/>
</dbReference>
<organism evidence="13 14">
    <name type="scientific">Sphingobacterium daejeonense</name>
    <dbReference type="NCBI Taxonomy" id="371142"/>
    <lineage>
        <taxon>Bacteria</taxon>
        <taxon>Pseudomonadati</taxon>
        <taxon>Bacteroidota</taxon>
        <taxon>Sphingobacteriia</taxon>
        <taxon>Sphingobacteriales</taxon>
        <taxon>Sphingobacteriaceae</taxon>
        <taxon>Sphingobacterium</taxon>
    </lineage>
</organism>
<dbReference type="InterPro" id="IPR023997">
    <property type="entry name" value="TonB-dep_OMP_SusC/RagA_CS"/>
</dbReference>